<dbReference type="EMBL" id="BMVC01000012">
    <property type="protein sequence ID" value="GHD05859.1"/>
    <property type="molecule type" value="Genomic_DNA"/>
</dbReference>
<feature type="compositionally biased region" description="Basic residues" evidence="5">
    <location>
        <begin position="69"/>
        <end position="78"/>
    </location>
</feature>
<dbReference type="Pfam" id="PF04616">
    <property type="entry name" value="Glyco_hydro_43"/>
    <property type="match status" value="1"/>
</dbReference>
<dbReference type="Gene3D" id="2.115.10.20">
    <property type="entry name" value="Glycosyl hydrolase domain, family 43"/>
    <property type="match status" value="1"/>
</dbReference>
<evidence type="ECO:0000256" key="3">
    <source>
        <dbReference type="ARBA" id="ARBA00023295"/>
    </source>
</evidence>
<evidence type="ECO:0000313" key="7">
    <source>
        <dbReference type="Proteomes" id="UP000638353"/>
    </source>
</evidence>
<dbReference type="AlphaFoldDB" id="A0A918X356"/>
<dbReference type="GO" id="GO:0004553">
    <property type="term" value="F:hydrolase activity, hydrolyzing O-glycosyl compounds"/>
    <property type="evidence" value="ECO:0007669"/>
    <property type="project" value="InterPro"/>
</dbReference>
<evidence type="ECO:0008006" key="8">
    <source>
        <dbReference type="Google" id="ProtNLM"/>
    </source>
</evidence>
<dbReference type="InterPro" id="IPR023296">
    <property type="entry name" value="Glyco_hydro_beta-prop_sf"/>
</dbReference>
<organism evidence="6 7">
    <name type="scientific">Streptomyces finlayi</name>
    <dbReference type="NCBI Taxonomy" id="67296"/>
    <lineage>
        <taxon>Bacteria</taxon>
        <taxon>Bacillati</taxon>
        <taxon>Actinomycetota</taxon>
        <taxon>Actinomycetes</taxon>
        <taxon>Kitasatosporales</taxon>
        <taxon>Streptomycetaceae</taxon>
        <taxon>Streptomyces</taxon>
    </lineage>
</organism>
<reference evidence="6" key="1">
    <citation type="journal article" date="2014" name="Int. J. Syst. Evol. Microbiol.">
        <title>Complete genome sequence of Corynebacterium casei LMG S-19264T (=DSM 44701T), isolated from a smear-ripened cheese.</title>
        <authorList>
            <consortium name="US DOE Joint Genome Institute (JGI-PGF)"/>
            <person name="Walter F."/>
            <person name="Albersmeier A."/>
            <person name="Kalinowski J."/>
            <person name="Ruckert C."/>
        </authorList>
    </citation>
    <scope>NUCLEOTIDE SEQUENCE</scope>
    <source>
        <strain evidence="6">JCM 4637</strain>
    </source>
</reference>
<dbReference type="GO" id="GO:0005975">
    <property type="term" value="P:carbohydrate metabolic process"/>
    <property type="evidence" value="ECO:0007669"/>
    <property type="project" value="InterPro"/>
</dbReference>
<dbReference type="Proteomes" id="UP000638353">
    <property type="component" value="Unassembled WGS sequence"/>
</dbReference>
<dbReference type="PANTHER" id="PTHR42812:SF5">
    <property type="entry name" value="ENDO-ARABINASE"/>
    <property type="match status" value="1"/>
</dbReference>
<feature type="compositionally biased region" description="Basic residues" evidence="5">
    <location>
        <begin position="329"/>
        <end position="338"/>
    </location>
</feature>
<evidence type="ECO:0000256" key="5">
    <source>
        <dbReference type="SAM" id="MobiDB-lite"/>
    </source>
</evidence>
<protein>
    <recommendedName>
        <fullName evidence="8">Family 43 glycosylhydrolase</fullName>
    </recommendedName>
</protein>
<comment type="caution">
    <text evidence="6">The sequence shown here is derived from an EMBL/GenBank/DDBJ whole genome shotgun (WGS) entry which is preliminary data.</text>
</comment>
<reference evidence="6" key="2">
    <citation type="submission" date="2020-09" db="EMBL/GenBank/DDBJ databases">
        <authorList>
            <person name="Sun Q."/>
            <person name="Ohkuma M."/>
        </authorList>
    </citation>
    <scope>NUCLEOTIDE SEQUENCE</scope>
    <source>
        <strain evidence="6">JCM 4637</strain>
    </source>
</reference>
<dbReference type="SUPFAM" id="SSF75005">
    <property type="entry name" value="Arabinanase/levansucrase/invertase"/>
    <property type="match status" value="1"/>
</dbReference>
<gene>
    <name evidence="6" type="ORF">GCM10010334_57020</name>
</gene>
<comment type="similarity">
    <text evidence="1 4">Belongs to the glycosyl hydrolase 43 family.</text>
</comment>
<feature type="region of interest" description="Disordered" evidence="5">
    <location>
        <begin position="297"/>
        <end position="375"/>
    </location>
</feature>
<name>A0A918X356_9ACTN</name>
<keyword evidence="2 4" id="KW-0378">Hydrolase</keyword>
<proteinExistence type="inferred from homology"/>
<evidence type="ECO:0000256" key="4">
    <source>
        <dbReference type="RuleBase" id="RU361187"/>
    </source>
</evidence>
<accession>A0A918X356</accession>
<sequence length="375" mass="40781">MARGCDLHKLMSPAPLTAASDASDGECVPVPMNLSHQENHRVPSLPHPAHPAAHPRPHLPDRPGPRPPRPCHRRRRGPARGDGRRYLLWKNDGNCCGLGRDTWLHLQPTTWDGTRLTGPPVRLIRQDRPWEGRLAEAPTLVKRAGQYVLLYSANAYDTGAYATGYALSPHLTGPYTKAPRPLLTTCTFSGAVRGPGGQDVVEGPDGRDHLLLHGRYGGARFLYLADLDWADGRPVVRGGAQAYEAERARPTDVTVRTAPGACEGRAVGHIDHPGSRVEFRVFAASPGPAHAVRAVRERFPRRGGTPGPGHPPPVRQRRRDRPRPLPPHRLGHLAHGHPHGPAAYRLERGPAVQGRPLRRTGPHRGGPSPDGTGAR</sequence>
<dbReference type="InterPro" id="IPR006710">
    <property type="entry name" value="Glyco_hydro_43"/>
</dbReference>
<dbReference type="InterPro" id="IPR051795">
    <property type="entry name" value="Glycosyl_Hydrlase_43"/>
</dbReference>
<evidence type="ECO:0000256" key="2">
    <source>
        <dbReference type="ARBA" id="ARBA00022801"/>
    </source>
</evidence>
<dbReference type="PANTHER" id="PTHR42812">
    <property type="entry name" value="BETA-XYLOSIDASE"/>
    <property type="match status" value="1"/>
</dbReference>
<evidence type="ECO:0000313" key="6">
    <source>
        <dbReference type="EMBL" id="GHD05859.1"/>
    </source>
</evidence>
<evidence type="ECO:0000256" key="1">
    <source>
        <dbReference type="ARBA" id="ARBA00009865"/>
    </source>
</evidence>
<feature type="region of interest" description="Disordered" evidence="5">
    <location>
        <begin position="37"/>
        <end position="84"/>
    </location>
</feature>
<keyword evidence="3 4" id="KW-0326">Glycosidase</keyword>